<evidence type="ECO:0000313" key="1">
    <source>
        <dbReference type="EMBL" id="KAH0552794.1"/>
    </source>
</evidence>
<accession>A0AAV7IKJ3</accession>
<dbReference type="EMBL" id="JAHXZJ010001492">
    <property type="protein sequence ID" value="KAH0552794.1"/>
    <property type="molecule type" value="Genomic_DNA"/>
</dbReference>
<protein>
    <submittedName>
        <fullName evidence="1">Uncharacterized protein</fullName>
    </submittedName>
</protein>
<gene>
    <name evidence="1" type="ORF">KQX54_015362</name>
</gene>
<keyword evidence="2" id="KW-1185">Reference proteome</keyword>
<dbReference type="AlphaFoldDB" id="A0AAV7IKJ3"/>
<proteinExistence type="predicted"/>
<evidence type="ECO:0000313" key="2">
    <source>
        <dbReference type="Proteomes" id="UP000826195"/>
    </source>
</evidence>
<reference evidence="1 2" key="1">
    <citation type="journal article" date="2021" name="J. Hered.">
        <title>A chromosome-level genome assembly of the parasitoid wasp, Cotesia glomerata (Hymenoptera: Braconidae).</title>
        <authorList>
            <person name="Pinto B.J."/>
            <person name="Weis J.J."/>
            <person name="Gamble T."/>
            <person name="Ode P.J."/>
            <person name="Paul R."/>
            <person name="Zaspel J.M."/>
        </authorList>
    </citation>
    <scope>NUCLEOTIDE SEQUENCE [LARGE SCALE GENOMIC DNA]</scope>
    <source>
        <strain evidence="1">CgM1</strain>
    </source>
</reference>
<dbReference type="Proteomes" id="UP000826195">
    <property type="component" value="Unassembled WGS sequence"/>
</dbReference>
<name>A0AAV7IKJ3_COTGL</name>
<comment type="caution">
    <text evidence="1">The sequence shown here is derived from an EMBL/GenBank/DDBJ whole genome shotgun (WGS) entry which is preliminary data.</text>
</comment>
<sequence length="96" mass="11010">MRLYLQPDDFIWCTRVLEPCTPIWASYRAPPFEQKTNRDDGKDPVDDVIASVGCLPNSITKNVSQRLVYVHHGSGYSELVLFKTNTPRGYHKRVIS</sequence>
<organism evidence="1 2">
    <name type="scientific">Cotesia glomerata</name>
    <name type="common">Lepidopteran parasitic wasp</name>
    <name type="synonym">Apanteles glomeratus</name>
    <dbReference type="NCBI Taxonomy" id="32391"/>
    <lineage>
        <taxon>Eukaryota</taxon>
        <taxon>Metazoa</taxon>
        <taxon>Ecdysozoa</taxon>
        <taxon>Arthropoda</taxon>
        <taxon>Hexapoda</taxon>
        <taxon>Insecta</taxon>
        <taxon>Pterygota</taxon>
        <taxon>Neoptera</taxon>
        <taxon>Endopterygota</taxon>
        <taxon>Hymenoptera</taxon>
        <taxon>Apocrita</taxon>
        <taxon>Ichneumonoidea</taxon>
        <taxon>Braconidae</taxon>
        <taxon>Microgastrinae</taxon>
        <taxon>Cotesia</taxon>
    </lineage>
</organism>